<proteinExistence type="predicted"/>
<accession>A0AAD7C9Z1</accession>
<comment type="caution">
    <text evidence="1">The sequence shown here is derived from an EMBL/GenBank/DDBJ whole genome shotgun (WGS) entry which is preliminary data.</text>
</comment>
<evidence type="ECO:0000313" key="1">
    <source>
        <dbReference type="EMBL" id="KAJ7643245.1"/>
    </source>
</evidence>
<dbReference type="Proteomes" id="UP001221757">
    <property type="component" value="Unassembled WGS sequence"/>
</dbReference>
<dbReference type="AlphaFoldDB" id="A0AAD7C9Z1"/>
<protein>
    <submittedName>
        <fullName evidence="1">Uncharacterized protein</fullName>
    </submittedName>
</protein>
<sequence length="392" mass="42466">MATRQRSITTLPYELLGEVFTHYASVCPDAPIILGAVSHLFRLVAYSTPSAWSYLKLSDGDGRSKTALWFAMSKACHVDVQIQMAEVRHGTTNNNTSVVEVPAALEALRSHTDRITSLCLRTGTQAHARAVLTAIYSDAVTDGTVLRSLRISAAAITPGPPPAFPAIPSITDLETTNVALRGLPSLDLARLQRLRIVQPIISAPLGADDILDLISAAPRLRRLKVDARIADAAAVAHETQFLPQLVELHLRANNIDALLDRFIVPALHVLHLSDLDGKRADASDDVGAALHRLLVRMELGNGDVKSNELRVFELVGVAVERGNAVWERCVQRMKAVEVFSVEEPCEKEGLVQDEVAAVAQTEEPQARPIIKAGFCFGFGAAESDFAARREGN</sequence>
<gene>
    <name evidence="1" type="ORF">B0H17DRAFT_1339136</name>
</gene>
<organism evidence="1 2">
    <name type="scientific">Mycena rosella</name>
    <name type="common">Pink bonnet</name>
    <name type="synonym">Agaricus rosellus</name>
    <dbReference type="NCBI Taxonomy" id="1033263"/>
    <lineage>
        <taxon>Eukaryota</taxon>
        <taxon>Fungi</taxon>
        <taxon>Dikarya</taxon>
        <taxon>Basidiomycota</taxon>
        <taxon>Agaricomycotina</taxon>
        <taxon>Agaricomycetes</taxon>
        <taxon>Agaricomycetidae</taxon>
        <taxon>Agaricales</taxon>
        <taxon>Marasmiineae</taxon>
        <taxon>Mycenaceae</taxon>
        <taxon>Mycena</taxon>
    </lineage>
</organism>
<dbReference type="InterPro" id="IPR032675">
    <property type="entry name" value="LRR_dom_sf"/>
</dbReference>
<keyword evidence="2" id="KW-1185">Reference proteome</keyword>
<dbReference type="SUPFAM" id="SSF52047">
    <property type="entry name" value="RNI-like"/>
    <property type="match status" value="1"/>
</dbReference>
<name>A0AAD7C9Z1_MYCRO</name>
<evidence type="ECO:0000313" key="2">
    <source>
        <dbReference type="Proteomes" id="UP001221757"/>
    </source>
</evidence>
<dbReference type="Gene3D" id="3.80.10.10">
    <property type="entry name" value="Ribonuclease Inhibitor"/>
    <property type="match status" value="1"/>
</dbReference>
<dbReference type="EMBL" id="JARKIE010000407">
    <property type="protein sequence ID" value="KAJ7643245.1"/>
    <property type="molecule type" value="Genomic_DNA"/>
</dbReference>
<reference evidence="1" key="1">
    <citation type="submission" date="2023-03" db="EMBL/GenBank/DDBJ databases">
        <title>Massive genome expansion in bonnet fungi (Mycena s.s.) driven by repeated elements and novel gene families across ecological guilds.</title>
        <authorList>
            <consortium name="Lawrence Berkeley National Laboratory"/>
            <person name="Harder C.B."/>
            <person name="Miyauchi S."/>
            <person name="Viragh M."/>
            <person name="Kuo A."/>
            <person name="Thoen E."/>
            <person name="Andreopoulos B."/>
            <person name="Lu D."/>
            <person name="Skrede I."/>
            <person name="Drula E."/>
            <person name="Henrissat B."/>
            <person name="Morin E."/>
            <person name="Kohler A."/>
            <person name="Barry K."/>
            <person name="LaButti K."/>
            <person name="Morin E."/>
            <person name="Salamov A."/>
            <person name="Lipzen A."/>
            <person name="Mereny Z."/>
            <person name="Hegedus B."/>
            <person name="Baldrian P."/>
            <person name="Stursova M."/>
            <person name="Weitz H."/>
            <person name="Taylor A."/>
            <person name="Grigoriev I.V."/>
            <person name="Nagy L.G."/>
            <person name="Martin F."/>
            <person name="Kauserud H."/>
        </authorList>
    </citation>
    <scope>NUCLEOTIDE SEQUENCE</scope>
    <source>
        <strain evidence="1">CBHHK067</strain>
    </source>
</reference>